<feature type="site" description="Interaction with DNA" evidence="8">
    <location>
        <position position="287"/>
    </location>
</feature>
<dbReference type="PROSITE" id="PS00396">
    <property type="entry name" value="TOPO_IA_1"/>
    <property type="match status" value="1"/>
</dbReference>
<evidence type="ECO:0000256" key="2">
    <source>
        <dbReference type="ARBA" id="ARBA00009446"/>
    </source>
</evidence>
<dbReference type="InterPro" id="IPR013497">
    <property type="entry name" value="Topo_IA_cen"/>
</dbReference>
<keyword evidence="4" id="KW-0460">Magnesium</keyword>
<feature type="region of interest" description="Disordered" evidence="9">
    <location>
        <begin position="760"/>
        <end position="801"/>
    </location>
</feature>
<keyword evidence="5 8" id="KW-0799">Topoisomerase</keyword>
<dbReference type="PANTHER" id="PTHR42785:SF1">
    <property type="entry name" value="DNA TOPOISOMERASE"/>
    <property type="match status" value="1"/>
</dbReference>
<dbReference type="RefSeq" id="WP_215238644.1">
    <property type="nucleotide sequence ID" value="NZ_CAJRAF010000002.1"/>
</dbReference>
<dbReference type="InterPro" id="IPR005733">
    <property type="entry name" value="TopoI_bac-type"/>
</dbReference>
<dbReference type="InterPro" id="IPR013824">
    <property type="entry name" value="Topo_IA_cen_sub1"/>
</dbReference>
<dbReference type="GO" id="GO:0006265">
    <property type="term" value="P:DNA topological change"/>
    <property type="evidence" value="ECO:0007669"/>
    <property type="project" value="UniProtKB-UniRule"/>
</dbReference>
<dbReference type="Pfam" id="PF13368">
    <property type="entry name" value="Toprim_C_rpt"/>
    <property type="match status" value="3"/>
</dbReference>
<dbReference type="InterPro" id="IPR034149">
    <property type="entry name" value="TOPRIM_TopoI"/>
</dbReference>
<dbReference type="PRINTS" id="PR00417">
    <property type="entry name" value="PRTPISMRASEI"/>
</dbReference>
<dbReference type="Gene3D" id="2.70.20.10">
    <property type="entry name" value="Topoisomerase I, domain 3"/>
    <property type="match status" value="1"/>
</dbReference>
<dbReference type="EC" id="5.6.2.1" evidence="8"/>
<dbReference type="InterPro" id="IPR000380">
    <property type="entry name" value="Topo_IA"/>
</dbReference>
<feature type="domain" description="Toprim" evidence="10">
    <location>
        <begin position="3"/>
        <end position="112"/>
    </location>
</feature>
<comment type="caution">
    <text evidence="12">The sequence shown here is derived from an EMBL/GenBank/DDBJ whole genome shotgun (WGS) entry which is preliminary data.</text>
</comment>
<dbReference type="PROSITE" id="PS52039">
    <property type="entry name" value="TOPO_IA_2"/>
    <property type="match status" value="1"/>
</dbReference>
<evidence type="ECO:0000313" key="13">
    <source>
        <dbReference type="Proteomes" id="UP000680038"/>
    </source>
</evidence>
<proteinExistence type="inferred from homology"/>
<dbReference type="AlphaFoldDB" id="A0A916JB78"/>
<feature type="site" description="Interaction with DNA" evidence="8">
    <location>
        <position position="146"/>
    </location>
</feature>
<dbReference type="InterPro" id="IPR003601">
    <property type="entry name" value="Topo_IA_2"/>
</dbReference>
<keyword evidence="3" id="KW-0479">Metal-binding</keyword>
<dbReference type="SMART" id="SM00437">
    <property type="entry name" value="TOP1Ac"/>
    <property type="match status" value="1"/>
</dbReference>
<sequence>MSKNLVIVESPAKAKTIENYLGDDFTVKSSFGHVRDLPEHDMGVDVENGFQPSYEISADKVKVISELKKLAKDAEVWLATDDDREGEAISWHLKEALGLPDATKRIVFREITKTALQNAIQKPRTIDVDLVDAQQARRILDRLVGYELSPVLWKKIRIGKTNLSAGRVQSVAVRIVVEREREIEAFNSKGSFKVTARFDLGNGKVLNAELPKNFAAEADALKFLEKCIGAAFTIKNLETKPAKKTPAPPFTTSTLQQEASRKLSFSVAQTMTIAQRLYEAGKISYMRTDSTNLSEEALEKARQQITTEYGQEYFNRRVFKTKSESAQEAHEAIRPTDFSTTQGSSDRNEQRLYELIWKRAIASQMSDAQLERTTATIGISTTSEELVAQGEVIKFEGFLKVYLESSDDEDEEQKGMLPPLNINQLLKLSDLKATERFTRYPPRYTEASLVKKLEEMGIGRPSTYAPTISTIIRREYVVKEDRAGTEREFKEMTLANDQIRTRVAKETYGTEKAKLFPTSAGMIVNDYLVSHFEDIVDYSFTASVEKDFDHIAEGSLPWQQMIKNFYTPFHKKLNEVKEEAIDRSLTSRDIGEDPVSGKKVSVRIGKYGPYVQIGDAEDEEKPKFASLLKGQLMETIKLEEALELFKLPRTVGLFEDSELVVNIGKFGPYVKHDGKYYSLAKTDDPMAVTEERLAEIITEKRIAESNRTIKEFSEDADVKVLNGRYGPYIAFGKKNVKIPKGTDPAGLTYEEVVKLAAETPDKPAGRGFKKPAAKAAAVKKETAPKKEAAKKPAAKKASKKS</sequence>
<feature type="site" description="Interaction with DNA" evidence="8">
    <location>
        <position position="138"/>
    </location>
</feature>
<dbReference type="SMART" id="SM00436">
    <property type="entry name" value="TOP1Bc"/>
    <property type="match status" value="1"/>
</dbReference>
<keyword evidence="7 8" id="KW-0413">Isomerase</keyword>
<gene>
    <name evidence="8 12" type="primary">topA</name>
    <name evidence="12" type="ORF">DYBT9275_01960</name>
</gene>
<dbReference type="SMART" id="SM00493">
    <property type="entry name" value="TOPRIM"/>
    <property type="match status" value="1"/>
</dbReference>
<dbReference type="InterPro" id="IPR023406">
    <property type="entry name" value="Topo_IA_AS"/>
</dbReference>
<protein>
    <recommendedName>
        <fullName evidence="8">DNA topoisomerase 1</fullName>
        <ecNumber evidence="8">5.6.2.1</ecNumber>
    </recommendedName>
    <alternativeName>
        <fullName evidence="8">DNA topoisomerase I</fullName>
    </alternativeName>
</protein>
<accession>A0A916JB78</accession>
<evidence type="ECO:0000256" key="8">
    <source>
        <dbReference type="HAMAP-Rule" id="MF_00952"/>
    </source>
</evidence>
<dbReference type="InterPro" id="IPR006171">
    <property type="entry name" value="TOPRIM_dom"/>
</dbReference>
<dbReference type="Proteomes" id="UP000680038">
    <property type="component" value="Unassembled WGS sequence"/>
</dbReference>
<dbReference type="InterPro" id="IPR013826">
    <property type="entry name" value="Topo_IA_cen_sub3"/>
</dbReference>
<evidence type="ECO:0000256" key="5">
    <source>
        <dbReference type="ARBA" id="ARBA00023029"/>
    </source>
</evidence>
<evidence type="ECO:0000256" key="6">
    <source>
        <dbReference type="ARBA" id="ARBA00023125"/>
    </source>
</evidence>
<dbReference type="InterPro" id="IPR013825">
    <property type="entry name" value="Topo_IA_cen_sub2"/>
</dbReference>
<keyword evidence="13" id="KW-1185">Reference proteome</keyword>
<comment type="similarity">
    <text evidence="2 8">Belongs to the type IA topoisomerase family.</text>
</comment>
<dbReference type="Gene3D" id="3.40.50.140">
    <property type="match status" value="1"/>
</dbReference>
<evidence type="ECO:0000256" key="3">
    <source>
        <dbReference type="ARBA" id="ARBA00022723"/>
    </source>
</evidence>
<feature type="region of interest" description="Disordered" evidence="9">
    <location>
        <begin position="326"/>
        <end position="346"/>
    </location>
</feature>
<feature type="site" description="Interaction with DNA" evidence="8">
    <location>
        <position position="474"/>
    </location>
</feature>
<dbReference type="CDD" id="cd03363">
    <property type="entry name" value="TOPRIM_TopoIA_TopoI"/>
    <property type="match status" value="1"/>
</dbReference>
<evidence type="ECO:0000259" key="10">
    <source>
        <dbReference type="PROSITE" id="PS50880"/>
    </source>
</evidence>
<feature type="site" description="Interaction with DNA" evidence="8">
    <location>
        <position position="33"/>
    </location>
</feature>
<dbReference type="Gene3D" id="1.10.460.10">
    <property type="entry name" value="Topoisomerase I, domain 2"/>
    <property type="match status" value="1"/>
</dbReference>
<feature type="region of interest" description="Interaction with DNA" evidence="8">
    <location>
        <begin position="164"/>
        <end position="169"/>
    </location>
</feature>
<evidence type="ECO:0000256" key="1">
    <source>
        <dbReference type="ARBA" id="ARBA00000213"/>
    </source>
</evidence>
<comment type="catalytic activity">
    <reaction evidence="1 8">
        <text>ATP-independent breakage of single-stranded DNA, followed by passage and rejoining.</text>
        <dbReference type="EC" id="5.6.2.1"/>
    </reaction>
</comment>
<dbReference type="InterPro" id="IPR003602">
    <property type="entry name" value="Topo_IA_DNA-bd_dom"/>
</dbReference>
<reference evidence="12" key="1">
    <citation type="submission" date="2021-04" db="EMBL/GenBank/DDBJ databases">
        <authorList>
            <person name="Rodrigo-Torres L."/>
            <person name="Arahal R. D."/>
            <person name="Lucena T."/>
        </authorList>
    </citation>
    <scope>NUCLEOTIDE SEQUENCE</scope>
    <source>
        <strain evidence="12">CECT 9275</strain>
    </source>
</reference>
<dbReference type="NCBIfam" id="TIGR01051">
    <property type="entry name" value="topA_bact"/>
    <property type="match status" value="1"/>
</dbReference>
<evidence type="ECO:0000259" key="11">
    <source>
        <dbReference type="PROSITE" id="PS52039"/>
    </source>
</evidence>
<dbReference type="CDD" id="cd00186">
    <property type="entry name" value="TOP1Ac"/>
    <property type="match status" value="1"/>
</dbReference>
<dbReference type="InterPro" id="IPR023405">
    <property type="entry name" value="Topo_IA_core_domain"/>
</dbReference>
<comment type="function">
    <text evidence="8">Releases the supercoiling and torsional tension of DNA, which is introduced during the DNA replication and transcription, by transiently cleaving and rejoining one strand of the DNA duplex. Introduces a single-strand break via transesterification at a target site in duplex DNA. The scissile phosphodiester is attacked by the catalytic tyrosine of the enzyme, resulting in the formation of a DNA-(5'-phosphotyrosyl)-enzyme intermediate and the expulsion of a 3'-OH DNA strand. The free DNA strand then undergoes passage around the unbroken strand, thus removing DNA supercoils. Finally, in the religation step, the DNA 3'-OH attacks the covalent intermediate to expel the active-site tyrosine and restore the DNA phosphodiester backbone.</text>
</comment>
<dbReference type="Pfam" id="PF01751">
    <property type="entry name" value="Toprim"/>
    <property type="match status" value="1"/>
</dbReference>
<feature type="domain" description="Topo IA-type catalytic" evidence="11">
    <location>
        <begin position="127"/>
        <end position="573"/>
    </location>
</feature>
<evidence type="ECO:0000313" key="12">
    <source>
        <dbReference type="EMBL" id="CAG4998238.1"/>
    </source>
</evidence>
<dbReference type="GO" id="GO:0046872">
    <property type="term" value="F:metal ion binding"/>
    <property type="evidence" value="ECO:0007669"/>
    <property type="project" value="UniProtKB-KW"/>
</dbReference>
<evidence type="ECO:0000256" key="4">
    <source>
        <dbReference type="ARBA" id="ARBA00022842"/>
    </source>
</evidence>
<dbReference type="Gene3D" id="1.10.290.10">
    <property type="entry name" value="Topoisomerase I, domain 4"/>
    <property type="match status" value="1"/>
</dbReference>
<dbReference type="PANTHER" id="PTHR42785">
    <property type="entry name" value="DNA TOPOISOMERASE, TYPE IA, CORE"/>
    <property type="match status" value="1"/>
</dbReference>
<name>A0A916JB78_9BACT</name>
<dbReference type="PROSITE" id="PS50880">
    <property type="entry name" value="TOPRIM"/>
    <property type="match status" value="1"/>
</dbReference>
<dbReference type="InterPro" id="IPR025589">
    <property type="entry name" value="Toprim_C_rpt"/>
</dbReference>
<feature type="site" description="Interaction with DNA" evidence="8">
    <location>
        <position position="137"/>
    </location>
</feature>
<dbReference type="EMBL" id="CAJRAF010000002">
    <property type="protein sequence ID" value="CAG4998238.1"/>
    <property type="molecule type" value="Genomic_DNA"/>
</dbReference>
<evidence type="ECO:0000256" key="7">
    <source>
        <dbReference type="ARBA" id="ARBA00023235"/>
    </source>
</evidence>
<evidence type="ECO:0000256" key="9">
    <source>
        <dbReference type="SAM" id="MobiDB-lite"/>
    </source>
</evidence>
<dbReference type="SUPFAM" id="SSF56712">
    <property type="entry name" value="Prokaryotic type I DNA topoisomerase"/>
    <property type="match status" value="1"/>
</dbReference>
<feature type="site" description="Interaction with DNA" evidence="8">
    <location>
        <position position="141"/>
    </location>
</feature>
<dbReference type="GO" id="GO:0003677">
    <property type="term" value="F:DNA binding"/>
    <property type="evidence" value="ECO:0007669"/>
    <property type="project" value="UniProtKB-KW"/>
</dbReference>
<dbReference type="InterPro" id="IPR028612">
    <property type="entry name" value="Topoisom_1_IA"/>
</dbReference>
<feature type="compositionally biased region" description="Basic residues" evidence="9">
    <location>
        <begin position="792"/>
        <end position="801"/>
    </location>
</feature>
<keyword evidence="6 8" id="KW-0238">DNA-binding</keyword>
<feature type="site" description="Interaction with DNA" evidence="8">
    <location>
        <position position="153"/>
    </location>
</feature>
<dbReference type="GO" id="GO:0003917">
    <property type="term" value="F:DNA topoisomerase type I (single strand cut, ATP-independent) activity"/>
    <property type="evidence" value="ECO:0007669"/>
    <property type="project" value="UniProtKB-UniRule"/>
</dbReference>
<feature type="compositionally biased region" description="Basic and acidic residues" evidence="9">
    <location>
        <begin position="778"/>
        <end position="790"/>
    </location>
</feature>
<comment type="subunit">
    <text evidence="8">Monomer.</text>
</comment>
<feature type="active site" description="O-(5'-phospho-DNA)-tyrosine intermediate" evidence="8">
    <location>
        <position position="285"/>
    </location>
</feature>
<organism evidence="12 13">
    <name type="scientific">Dyadobacter helix</name>
    <dbReference type="NCBI Taxonomy" id="2822344"/>
    <lineage>
        <taxon>Bacteria</taxon>
        <taxon>Pseudomonadati</taxon>
        <taxon>Bacteroidota</taxon>
        <taxon>Cytophagia</taxon>
        <taxon>Cytophagales</taxon>
        <taxon>Spirosomataceae</taxon>
        <taxon>Dyadobacter</taxon>
    </lineage>
</organism>
<dbReference type="HAMAP" id="MF_00952">
    <property type="entry name" value="Topoisom_1_prok"/>
    <property type="match status" value="1"/>
</dbReference>
<dbReference type="Pfam" id="PF01131">
    <property type="entry name" value="Topoisom_bac"/>
    <property type="match status" value="1"/>
</dbReference>